<feature type="region of interest" description="Disordered" evidence="1">
    <location>
        <begin position="416"/>
        <end position="440"/>
    </location>
</feature>
<evidence type="ECO:0000313" key="3">
    <source>
        <dbReference type="Proteomes" id="UP000268230"/>
    </source>
</evidence>
<sequence>MQSRTGPRLCQARRQTFLGATIMLGRPILVLTTLVLAAFDSAQPVALAATCEQTAENLQRRYAQTPAYCSSDSAPGFLCSGVVLRGTEPAARDGLYNTWDADAPTRLNDAVSYAFLRSDANFKRLTKDHQSGYILYPIMELQAPKHRYEVLCAYPVDGGTAERSEAGCGTFAQAADPSIGRSCHTQGILDGRAWVTHYEQSTQGDNRNACGFAVNDALNQQAVSNFNAALQAMRNKRSLFFRENELRIKDWSASTPVAQLPIESFFYIAGNERGLANARLEQHRYFRQSNIWVPIIAVTLPQSRSAKAQFVCQSSDQAIAEGTPTPINEYVQLGEWIRRNDVGSEGVEWSLSLEPTPLGREQSTPQGYARMYAEIRRKYGNDYQWLQNDGGGMYRQLVCHLNIARDKDRYNLEPFRHDLSQEDSDNAGCNPVRILEQGKG</sequence>
<gene>
    <name evidence="2" type="ORF">EJA05_14345</name>
</gene>
<dbReference type="OrthoDB" id="6766953at2"/>
<accession>A0A3S8UKM1</accession>
<organism evidence="2 3">
    <name type="scientific">Pseudomonas entomophila</name>
    <dbReference type="NCBI Taxonomy" id="312306"/>
    <lineage>
        <taxon>Bacteria</taxon>
        <taxon>Pseudomonadati</taxon>
        <taxon>Pseudomonadota</taxon>
        <taxon>Gammaproteobacteria</taxon>
        <taxon>Pseudomonadales</taxon>
        <taxon>Pseudomonadaceae</taxon>
        <taxon>Pseudomonas</taxon>
    </lineage>
</organism>
<protein>
    <submittedName>
        <fullName evidence="2">DUF2599 domain-containing protein</fullName>
    </submittedName>
</protein>
<dbReference type="AlphaFoldDB" id="A0A3S8UKM1"/>
<dbReference type="EMBL" id="CP034338">
    <property type="protein sequence ID" value="AZL68838.1"/>
    <property type="molecule type" value="Genomic_DNA"/>
</dbReference>
<reference evidence="2 3" key="1">
    <citation type="submission" date="2018-12" db="EMBL/GenBank/DDBJ databases">
        <authorList>
            <person name="Li S."/>
            <person name="Yang R."/>
            <person name="Chen G."/>
            <person name="Zou L."/>
            <person name="Zhang C."/>
            <person name="Chen Y."/>
            <person name="Liu Z."/>
            <person name="Li Y."/>
            <person name="Yan Y."/>
            <person name="Huang M."/>
            <person name="Chen T."/>
        </authorList>
    </citation>
    <scope>NUCLEOTIDE SEQUENCE [LARGE SCALE GENOMIC DNA]</scope>
    <source>
        <strain evidence="2 3">1257</strain>
    </source>
</reference>
<evidence type="ECO:0000256" key="1">
    <source>
        <dbReference type="SAM" id="MobiDB-lite"/>
    </source>
</evidence>
<proteinExistence type="predicted"/>
<dbReference type="KEGG" id="pory:EJA05_14345"/>
<name>A0A3S8UKM1_9PSED</name>
<dbReference type="InterPro" id="IPR019719">
    <property type="entry name" value="DUF2599"/>
</dbReference>
<evidence type="ECO:0000313" key="2">
    <source>
        <dbReference type="EMBL" id="AZL68838.1"/>
    </source>
</evidence>
<dbReference type="Pfam" id="PF10783">
    <property type="entry name" value="DUF2599"/>
    <property type="match status" value="1"/>
</dbReference>
<dbReference type="Proteomes" id="UP000268230">
    <property type="component" value="Chromosome"/>
</dbReference>